<accession>A0ABD5STF4</accession>
<dbReference type="InterPro" id="IPR036390">
    <property type="entry name" value="WH_DNA-bd_sf"/>
</dbReference>
<sequence>MSLEPLESPLLPDLQPAVGRIVHTLLTAEHRLLQRELADRAGVSVRTVRNYRDRLEALDLIRVDENGYRLTLPFKTSAERREPVVPAILEGIQTLLDTADAFLETILPLDRYGDPDDPLGGILFWPPDPLRLLEHSMVGPWLRLAVTLTATESTRNNRTVQMGPPLEQQALSSCF</sequence>
<name>A0ABD5STF4_9EURY</name>
<dbReference type="InterPro" id="IPR036388">
    <property type="entry name" value="WH-like_DNA-bd_sf"/>
</dbReference>
<keyword evidence="2" id="KW-1185">Reference proteome</keyword>
<dbReference type="AlphaFoldDB" id="A0ABD5STF4"/>
<organism evidence="1 2">
    <name type="scientific">Natrinema soli</name>
    <dbReference type="NCBI Taxonomy" id="1930624"/>
    <lineage>
        <taxon>Archaea</taxon>
        <taxon>Methanobacteriati</taxon>
        <taxon>Methanobacteriota</taxon>
        <taxon>Stenosarchaea group</taxon>
        <taxon>Halobacteria</taxon>
        <taxon>Halobacteriales</taxon>
        <taxon>Natrialbaceae</taxon>
        <taxon>Natrinema</taxon>
    </lineage>
</organism>
<protein>
    <submittedName>
        <fullName evidence="1">HTH domain-containing protein</fullName>
    </submittedName>
</protein>
<proteinExistence type="predicted"/>
<dbReference type="Proteomes" id="UP001596383">
    <property type="component" value="Unassembled WGS sequence"/>
</dbReference>
<dbReference type="EMBL" id="JBHSWV010000244">
    <property type="protein sequence ID" value="MFC6766420.1"/>
    <property type="molecule type" value="Genomic_DNA"/>
</dbReference>
<gene>
    <name evidence="1" type="ORF">ACFQE6_15925</name>
</gene>
<dbReference type="Gene3D" id="1.10.10.10">
    <property type="entry name" value="Winged helix-like DNA-binding domain superfamily/Winged helix DNA-binding domain"/>
    <property type="match status" value="1"/>
</dbReference>
<evidence type="ECO:0000313" key="2">
    <source>
        <dbReference type="Proteomes" id="UP001596383"/>
    </source>
</evidence>
<reference evidence="1 2" key="1">
    <citation type="journal article" date="2019" name="Int. J. Syst. Evol. Microbiol.">
        <title>The Global Catalogue of Microorganisms (GCM) 10K type strain sequencing project: providing services to taxonomists for standard genome sequencing and annotation.</title>
        <authorList>
            <consortium name="The Broad Institute Genomics Platform"/>
            <consortium name="The Broad Institute Genome Sequencing Center for Infectious Disease"/>
            <person name="Wu L."/>
            <person name="Ma J."/>
        </authorList>
    </citation>
    <scope>NUCLEOTIDE SEQUENCE [LARGE SCALE GENOMIC DNA]</scope>
    <source>
        <strain evidence="1 2">LMG 29247</strain>
    </source>
</reference>
<dbReference type="RefSeq" id="WP_273739385.1">
    <property type="nucleotide sequence ID" value="NZ_JAQIVI010000244.1"/>
</dbReference>
<comment type="caution">
    <text evidence="1">The sequence shown here is derived from an EMBL/GenBank/DDBJ whole genome shotgun (WGS) entry which is preliminary data.</text>
</comment>
<dbReference type="SUPFAM" id="SSF46785">
    <property type="entry name" value="Winged helix' DNA-binding domain"/>
    <property type="match status" value="1"/>
</dbReference>
<evidence type="ECO:0000313" key="1">
    <source>
        <dbReference type="EMBL" id="MFC6766420.1"/>
    </source>
</evidence>